<dbReference type="EMBL" id="PGVE01000062">
    <property type="protein sequence ID" value="PLS03285.1"/>
    <property type="molecule type" value="Genomic_DNA"/>
</dbReference>
<dbReference type="Gene3D" id="3.30.565.40">
    <property type="entry name" value="Fervidobacterium nodosum Rt17-B1 like"/>
    <property type="match status" value="1"/>
</dbReference>
<name>A0A2N5HCN6_9BACI</name>
<dbReference type="OrthoDB" id="5637at2"/>
<evidence type="ECO:0000256" key="2">
    <source>
        <dbReference type="SAM" id="SignalP"/>
    </source>
</evidence>
<keyword evidence="6" id="KW-1185">Reference proteome</keyword>
<evidence type="ECO:0000259" key="3">
    <source>
        <dbReference type="Pfam" id="PF11738"/>
    </source>
</evidence>
<dbReference type="InterPro" id="IPR025303">
    <property type="entry name" value="PdaC"/>
</dbReference>
<dbReference type="Proteomes" id="UP000234950">
    <property type="component" value="Unassembled WGS sequence"/>
</dbReference>
<feature type="region of interest" description="Disordered" evidence="1">
    <location>
        <begin position="26"/>
        <end position="76"/>
    </location>
</feature>
<dbReference type="Gene3D" id="3.90.640.20">
    <property type="entry name" value="Heat-shock cognate protein, ATPase"/>
    <property type="match status" value="1"/>
</dbReference>
<evidence type="ECO:0000259" key="4">
    <source>
        <dbReference type="Pfam" id="PF13739"/>
    </source>
</evidence>
<feature type="compositionally biased region" description="Basic and acidic residues" evidence="1">
    <location>
        <begin position="26"/>
        <end position="56"/>
    </location>
</feature>
<evidence type="ECO:0000256" key="1">
    <source>
        <dbReference type="SAM" id="MobiDB-lite"/>
    </source>
</evidence>
<dbReference type="AlphaFoldDB" id="A0A2N5HCN6"/>
<evidence type="ECO:0000313" key="6">
    <source>
        <dbReference type="Proteomes" id="UP000234950"/>
    </source>
</evidence>
<reference evidence="5 6" key="1">
    <citation type="submission" date="2017-11" db="EMBL/GenBank/DDBJ databases">
        <title>Comparitive Functional Genomics of Dry Heat Resistant strains isolated from the Viking Spacecraft.</title>
        <authorList>
            <person name="Seuylemezian A."/>
            <person name="Cooper K."/>
            <person name="Vaishampayan P."/>
        </authorList>
    </citation>
    <scope>NUCLEOTIDE SEQUENCE [LARGE SCALE GENOMIC DNA]</scope>
    <source>
        <strain evidence="5 6">V32-6</strain>
    </source>
</reference>
<gene>
    <name evidence="5" type="ORF">CVD27_15590</name>
</gene>
<comment type="caution">
    <text evidence="5">The sequence shown here is derived from an EMBL/GenBank/DDBJ whole genome shotgun (WGS) entry which is preliminary data.</text>
</comment>
<dbReference type="InterPro" id="IPR037126">
    <property type="entry name" value="PdaC/RsiV-like_sf"/>
</dbReference>
<evidence type="ECO:0000313" key="5">
    <source>
        <dbReference type="EMBL" id="PLS03285.1"/>
    </source>
</evidence>
<accession>A0A2N5HCN6</accession>
<organism evidence="5 6">
    <name type="scientific">Neobacillus cucumis</name>
    <dbReference type="NCBI Taxonomy" id="1740721"/>
    <lineage>
        <taxon>Bacteria</taxon>
        <taxon>Bacillati</taxon>
        <taxon>Bacillota</taxon>
        <taxon>Bacilli</taxon>
        <taxon>Bacillales</taxon>
        <taxon>Bacillaceae</taxon>
        <taxon>Neobacillus</taxon>
    </lineage>
</organism>
<dbReference type="Pfam" id="PF13739">
    <property type="entry name" value="PdaC"/>
    <property type="match status" value="1"/>
</dbReference>
<feature type="signal peptide" evidence="2">
    <location>
        <begin position="1"/>
        <end position="22"/>
    </location>
</feature>
<dbReference type="PROSITE" id="PS51257">
    <property type="entry name" value="PROKAR_LIPOPROTEIN"/>
    <property type="match status" value="1"/>
</dbReference>
<feature type="compositionally biased region" description="Polar residues" evidence="1">
    <location>
        <begin position="62"/>
        <end position="76"/>
    </location>
</feature>
<proteinExistence type="predicted"/>
<evidence type="ECO:0008006" key="7">
    <source>
        <dbReference type="Google" id="ProtNLM"/>
    </source>
</evidence>
<feature type="domain" description="DUF3298" evidence="3">
    <location>
        <begin position="201"/>
        <end position="265"/>
    </location>
</feature>
<protein>
    <recommendedName>
        <fullName evidence="7">DUF3298 domain-containing protein</fullName>
    </recommendedName>
</protein>
<feature type="domain" description="Deacetylase PdaC" evidence="4">
    <location>
        <begin position="96"/>
        <end position="173"/>
    </location>
</feature>
<dbReference type="InterPro" id="IPR021729">
    <property type="entry name" value="DUF3298"/>
</dbReference>
<dbReference type="RefSeq" id="WP_101648815.1">
    <property type="nucleotide sequence ID" value="NZ_PGVE01000062.1"/>
</dbReference>
<dbReference type="Pfam" id="PF11738">
    <property type="entry name" value="DUF3298"/>
    <property type="match status" value="1"/>
</dbReference>
<sequence length="402" mass="45715">MKLKWTMAIVVVVFFVAGCSGMQDKKAVSEQPKIIEDNEQGKTGGEPEKPADDTQKPDVQPGKTTDSQGKPNNQEETIHQTIKIQDESIVKETPIINIIYPQIEGMKDKNAQAKINDILKKEANSADESQMTNEDPSAPSSFYSRYKISFQNDHLINFVYDQYYYLSGAAHGMPKKVPILVDLDNGRIVEPNELFNGSPQTMQIISELVLKQDVLHTLEAMGEFKQISSDDLKQVYLTKEGLMIYFMPYEYASFAEGTVLYHLSFSDIQSVLNAAFFKSHGINILKPNDATIIYVSEGYHFSVPKEWMDRLIFERGEYSEKNQWLSAINVYDQSADKPLLFSFHMYEKQKWTTLHPGAEVKLAEANDIIYSYSIAPNAKNNLQVNDFIKNVLPKIMKTFQVD</sequence>
<feature type="chain" id="PRO_5038676367" description="DUF3298 domain-containing protein" evidence="2">
    <location>
        <begin position="23"/>
        <end position="402"/>
    </location>
</feature>
<keyword evidence="2" id="KW-0732">Signal</keyword>